<dbReference type="EC" id="3.6.1.22" evidence="4"/>
<comment type="similarity">
    <text evidence="3">Belongs to the Nudix hydrolase family. NudC subfamily.</text>
</comment>
<dbReference type="AlphaFoldDB" id="A0A6H0SHU2"/>
<keyword evidence="6 11" id="KW-0378">Hydrolase</keyword>
<evidence type="ECO:0000313" key="11">
    <source>
        <dbReference type="EMBL" id="QIV85999.1"/>
    </source>
</evidence>
<dbReference type="GO" id="GO:0019677">
    <property type="term" value="P:NAD+ catabolic process"/>
    <property type="evidence" value="ECO:0007669"/>
    <property type="project" value="TreeGrafter"/>
</dbReference>
<dbReference type="Pfam" id="PF00293">
    <property type="entry name" value="NUDIX"/>
    <property type="match status" value="1"/>
</dbReference>
<dbReference type="Pfam" id="PF09296">
    <property type="entry name" value="NUDIX-like"/>
    <property type="match status" value="1"/>
</dbReference>
<comment type="cofactor">
    <cofactor evidence="1">
        <name>Mg(2+)</name>
        <dbReference type="ChEBI" id="CHEBI:18420"/>
    </cofactor>
</comment>
<reference evidence="11 12" key="1">
    <citation type="submission" date="2018-09" db="EMBL/GenBank/DDBJ databases">
        <title>Glutamicibacter mishrai S5-52T (LMG 29155T = KCTC 39846T).</title>
        <authorList>
            <person name="Das S.K."/>
        </authorList>
    </citation>
    <scope>NUCLEOTIDE SEQUENCE [LARGE SCALE GENOMIC DNA]</scope>
    <source>
        <strain evidence="11 12">S5-52</strain>
    </source>
</reference>
<dbReference type="PROSITE" id="PS51462">
    <property type="entry name" value="NUDIX"/>
    <property type="match status" value="1"/>
</dbReference>
<dbReference type="GO" id="GO:0046872">
    <property type="term" value="F:metal ion binding"/>
    <property type="evidence" value="ECO:0007669"/>
    <property type="project" value="UniProtKB-KW"/>
</dbReference>
<evidence type="ECO:0000256" key="6">
    <source>
        <dbReference type="ARBA" id="ARBA00022801"/>
    </source>
</evidence>
<evidence type="ECO:0000256" key="1">
    <source>
        <dbReference type="ARBA" id="ARBA00001946"/>
    </source>
</evidence>
<proteinExistence type="inferred from homology"/>
<comment type="catalytic activity">
    <reaction evidence="9">
        <text>a 5'-end NAD(+)-phospho-ribonucleoside in mRNA + H2O = a 5'-end phospho-adenosine-phospho-ribonucleoside in mRNA + beta-nicotinamide D-ribonucleotide + 2 H(+)</text>
        <dbReference type="Rhea" id="RHEA:60876"/>
        <dbReference type="Rhea" id="RHEA-COMP:15698"/>
        <dbReference type="Rhea" id="RHEA-COMP:15719"/>
        <dbReference type="ChEBI" id="CHEBI:14649"/>
        <dbReference type="ChEBI" id="CHEBI:15377"/>
        <dbReference type="ChEBI" id="CHEBI:15378"/>
        <dbReference type="ChEBI" id="CHEBI:144029"/>
        <dbReference type="ChEBI" id="CHEBI:144051"/>
    </reaction>
    <physiologicalReaction direction="left-to-right" evidence="9">
        <dbReference type="Rhea" id="RHEA:60877"/>
    </physiologicalReaction>
</comment>
<accession>A0A6H0SHU2</accession>
<dbReference type="Proteomes" id="UP000502331">
    <property type="component" value="Chromosome"/>
</dbReference>
<feature type="domain" description="Nudix hydrolase" evidence="10">
    <location>
        <begin position="166"/>
        <end position="290"/>
    </location>
</feature>
<dbReference type="Gene3D" id="3.90.79.20">
    <property type="match status" value="1"/>
</dbReference>
<name>A0A6H0SHU2_9MICC</name>
<dbReference type="GO" id="GO:0035529">
    <property type="term" value="F:NADH pyrophosphatase activity"/>
    <property type="evidence" value="ECO:0007669"/>
    <property type="project" value="TreeGrafter"/>
</dbReference>
<evidence type="ECO:0000256" key="8">
    <source>
        <dbReference type="ARBA" id="ARBA00023027"/>
    </source>
</evidence>
<protein>
    <recommendedName>
        <fullName evidence="4">NAD(+) diphosphatase</fullName>
        <ecNumber evidence="4">3.6.1.22</ecNumber>
    </recommendedName>
</protein>
<dbReference type="InterPro" id="IPR015375">
    <property type="entry name" value="NADH_PPase-like_N"/>
</dbReference>
<dbReference type="SUPFAM" id="SSF55811">
    <property type="entry name" value="Nudix"/>
    <property type="match status" value="1"/>
</dbReference>
<evidence type="ECO:0000313" key="12">
    <source>
        <dbReference type="Proteomes" id="UP000502331"/>
    </source>
</evidence>
<dbReference type="RefSeq" id="WP_022873932.1">
    <property type="nucleotide sequence ID" value="NZ_CP032549.1"/>
</dbReference>
<evidence type="ECO:0000256" key="2">
    <source>
        <dbReference type="ARBA" id="ARBA00001947"/>
    </source>
</evidence>
<dbReference type="PANTHER" id="PTHR42904">
    <property type="entry name" value="NUDIX HYDROLASE, NUDC SUBFAMILY"/>
    <property type="match status" value="1"/>
</dbReference>
<evidence type="ECO:0000256" key="7">
    <source>
        <dbReference type="ARBA" id="ARBA00022842"/>
    </source>
</evidence>
<dbReference type="GO" id="GO:0005829">
    <property type="term" value="C:cytosol"/>
    <property type="evidence" value="ECO:0007669"/>
    <property type="project" value="TreeGrafter"/>
</dbReference>
<evidence type="ECO:0000259" key="10">
    <source>
        <dbReference type="PROSITE" id="PS51462"/>
    </source>
</evidence>
<dbReference type="InterPro" id="IPR049734">
    <property type="entry name" value="NudC-like_C"/>
</dbReference>
<dbReference type="PANTHER" id="PTHR42904:SF6">
    <property type="entry name" value="NAD-CAPPED RNA HYDROLASE NUDT12"/>
    <property type="match status" value="1"/>
</dbReference>
<dbReference type="PROSITE" id="PS00893">
    <property type="entry name" value="NUDIX_BOX"/>
    <property type="match status" value="1"/>
</dbReference>
<dbReference type="InterPro" id="IPR050241">
    <property type="entry name" value="NAD-cap_RNA_hydrolase_NudC"/>
</dbReference>
<dbReference type="CDD" id="cd03429">
    <property type="entry name" value="NUDIX_NADH_pyrophosphatase_Nudt13"/>
    <property type="match status" value="1"/>
</dbReference>
<dbReference type="InterPro" id="IPR015797">
    <property type="entry name" value="NUDIX_hydrolase-like_dom_sf"/>
</dbReference>
<comment type="cofactor">
    <cofactor evidence="2">
        <name>Zn(2+)</name>
        <dbReference type="ChEBI" id="CHEBI:29105"/>
    </cofactor>
</comment>
<evidence type="ECO:0000256" key="5">
    <source>
        <dbReference type="ARBA" id="ARBA00022723"/>
    </source>
</evidence>
<dbReference type="Gene3D" id="3.90.79.10">
    <property type="entry name" value="Nucleoside Triphosphate Pyrophosphohydrolase"/>
    <property type="match status" value="1"/>
</dbReference>
<organism evidence="11 12">
    <name type="scientific">Glutamicibacter mishrai</name>
    <dbReference type="NCBI Taxonomy" id="1775880"/>
    <lineage>
        <taxon>Bacteria</taxon>
        <taxon>Bacillati</taxon>
        <taxon>Actinomycetota</taxon>
        <taxon>Actinomycetes</taxon>
        <taxon>Micrococcales</taxon>
        <taxon>Micrococcaceae</taxon>
        <taxon>Glutamicibacter</taxon>
    </lineage>
</organism>
<dbReference type="NCBIfam" id="NF001299">
    <property type="entry name" value="PRK00241.1"/>
    <property type="match status" value="1"/>
</dbReference>
<dbReference type="GO" id="GO:0006742">
    <property type="term" value="P:NADP+ catabolic process"/>
    <property type="evidence" value="ECO:0007669"/>
    <property type="project" value="TreeGrafter"/>
</dbReference>
<gene>
    <name evidence="11" type="ORF">D3791_01995</name>
</gene>
<sequence length="309" mass="34386">MALAENYQTPIKGLPFAQSLIERPLTERPNPELLSEKLALRTTKVMLISEHGAASTGTELFFISGPDYVLTESERQVYLGTAESTDFVLAIVEAEDYAHLAIERWISLREAFTVLPQLQAELLVEAQAISNWIRAERFCPQCGSEVRSSTFGWGQRCVINDHELFPRTDPAIIASVIDQQDRILLGANATFRTHMYSVLAGFVEAGESLESAVRREVFEESGVHVGEVAYRGSQPWPLPRSLMLGFAAEATSEELVPDGAEIKDLRWFSREELRVALESGTIDIPRGVSIAHALIRSWYGEPLPEALNK</sequence>
<keyword evidence="12" id="KW-1185">Reference proteome</keyword>
<dbReference type="InterPro" id="IPR000086">
    <property type="entry name" value="NUDIX_hydrolase_dom"/>
</dbReference>
<keyword evidence="7" id="KW-0460">Magnesium</keyword>
<evidence type="ECO:0000256" key="3">
    <source>
        <dbReference type="ARBA" id="ARBA00009595"/>
    </source>
</evidence>
<evidence type="ECO:0000256" key="4">
    <source>
        <dbReference type="ARBA" id="ARBA00012381"/>
    </source>
</evidence>
<dbReference type="InterPro" id="IPR020084">
    <property type="entry name" value="NUDIX_hydrolase_CS"/>
</dbReference>
<evidence type="ECO:0000256" key="9">
    <source>
        <dbReference type="ARBA" id="ARBA00023679"/>
    </source>
</evidence>
<keyword evidence="8" id="KW-0520">NAD</keyword>
<keyword evidence="5" id="KW-0479">Metal-binding</keyword>
<dbReference type="EMBL" id="CP032549">
    <property type="protein sequence ID" value="QIV85999.1"/>
    <property type="molecule type" value="Genomic_DNA"/>
</dbReference>